<dbReference type="OrthoDB" id="9782994at2"/>
<dbReference type="SUPFAM" id="SSF55166">
    <property type="entry name" value="Hedgehog/DD-peptidase"/>
    <property type="match status" value="1"/>
</dbReference>
<dbReference type="CDD" id="cd14844">
    <property type="entry name" value="Zn-DD-carboxypeptidase_like"/>
    <property type="match status" value="1"/>
</dbReference>
<evidence type="ECO:0000256" key="12">
    <source>
        <dbReference type="SAM" id="SignalP"/>
    </source>
</evidence>
<evidence type="ECO:0000313" key="13">
    <source>
        <dbReference type="EMBL" id="RRD00753.1"/>
    </source>
</evidence>
<keyword evidence="6" id="KW-0378">Hydrolase</keyword>
<keyword evidence="7" id="KW-0862">Zinc</keyword>
<dbReference type="Pfam" id="PF05951">
    <property type="entry name" value="Peptidase_M15_2"/>
    <property type="match status" value="1"/>
</dbReference>
<dbReference type="Proteomes" id="UP000267535">
    <property type="component" value="Unassembled WGS sequence"/>
</dbReference>
<evidence type="ECO:0000256" key="10">
    <source>
        <dbReference type="ARBA" id="ARBA00093448"/>
    </source>
</evidence>
<evidence type="ECO:0000256" key="6">
    <source>
        <dbReference type="ARBA" id="ARBA00022801"/>
    </source>
</evidence>
<comment type="caution">
    <text evidence="13">The sequence shown here is derived from an EMBL/GenBank/DDBJ whole genome shotgun (WGS) entry which is preliminary data.</text>
</comment>
<dbReference type="PANTHER" id="PTHR37425:SF1">
    <property type="entry name" value="OUTER MEMBRANE PROTEIN"/>
    <property type="match status" value="1"/>
</dbReference>
<dbReference type="PANTHER" id="PTHR37425">
    <property type="match status" value="1"/>
</dbReference>
<feature type="signal peptide" evidence="12">
    <location>
        <begin position="1"/>
        <end position="19"/>
    </location>
</feature>
<proteinExistence type="inferred from homology"/>
<dbReference type="EMBL" id="RQXV01000002">
    <property type="protein sequence ID" value="RRD00753.1"/>
    <property type="molecule type" value="Genomic_DNA"/>
</dbReference>
<accession>A0A3P1SXA7</accession>
<keyword evidence="8" id="KW-0482">Metalloprotease</keyword>
<evidence type="ECO:0000256" key="9">
    <source>
        <dbReference type="ARBA" id="ARBA00023316"/>
    </source>
</evidence>
<keyword evidence="14" id="KW-1185">Reference proteome</keyword>
<evidence type="ECO:0000256" key="3">
    <source>
        <dbReference type="ARBA" id="ARBA00022670"/>
    </source>
</evidence>
<keyword evidence="4" id="KW-0479">Metal-binding</keyword>
<dbReference type="GO" id="GO:0046872">
    <property type="term" value="F:metal ion binding"/>
    <property type="evidence" value="ECO:0007669"/>
    <property type="project" value="UniProtKB-KW"/>
</dbReference>
<reference evidence="13 14" key="1">
    <citation type="submission" date="2018-11" db="EMBL/GenBank/DDBJ databases">
        <title>The draft genome sequence of Amphritea balenae JAMM 1525T.</title>
        <authorList>
            <person name="Fang Z."/>
            <person name="Zhang Y."/>
            <person name="Han X."/>
        </authorList>
    </citation>
    <scope>NUCLEOTIDE SEQUENCE [LARGE SCALE GENOMIC DNA]</scope>
    <source>
        <strain evidence="13 14">JAMM 1525</strain>
    </source>
</reference>
<dbReference type="Gene3D" id="3.30.1380.10">
    <property type="match status" value="1"/>
</dbReference>
<keyword evidence="3" id="KW-0645">Protease</keyword>
<gene>
    <name evidence="13" type="ORF">EHS89_04950</name>
</gene>
<evidence type="ECO:0000256" key="2">
    <source>
        <dbReference type="ARBA" id="ARBA00004776"/>
    </source>
</evidence>
<dbReference type="GO" id="GO:0071555">
    <property type="term" value="P:cell wall organization"/>
    <property type="evidence" value="ECO:0007669"/>
    <property type="project" value="UniProtKB-KW"/>
</dbReference>
<feature type="chain" id="PRO_5018106830" description="Murein endopeptidase K" evidence="12">
    <location>
        <begin position="20"/>
        <end position="195"/>
    </location>
</feature>
<evidence type="ECO:0000256" key="11">
    <source>
        <dbReference type="ARBA" id="ARBA00093666"/>
    </source>
</evidence>
<evidence type="ECO:0000256" key="8">
    <source>
        <dbReference type="ARBA" id="ARBA00023049"/>
    </source>
</evidence>
<comment type="cofactor">
    <cofactor evidence="1">
        <name>Zn(2+)</name>
        <dbReference type="ChEBI" id="CHEBI:29105"/>
    </cofactor>
</comment>
<keyword evidence="5 12" id="KW-0732">Signal</keyword>
<dbReference type="InterPro" id="IPR010275">
    <property type="entry name" value="MepK"/>
</dbReference>
<keyword evidence="9" id="KW-0961">Cell wall biogenesis/degradation</keyword>
<evidence type="ECO:0000256" key="4">
    <source>
        <dbReference type="ARBA" id="ARBA00022723"/>
    </source>
</evidence>
<evidence type="ECO:0000256" key="5">
    <source>
        <dbReference type="ARBA" id="ARBA00022729"/>
    </source>
</evidence>
<comment type="pathway">
    <text evidence="2">Cell wall biogenesis; cell wall polysaccharide biosynthesis.</text>
</comment>
<evidence type="ECO:0000256" key="7">
    <source>
        <dbReference type="ARBA" id="ARBA00022833"/>
    </source>
</evidence>
<organism evidence="13 14">
    <name type="scientific">Amphritea balenae</name>
    <dbReference type="NCBI Taxonomy" id="452629"/>
    <lineage>
        <taxon>Bacteria</taxon>
        <taxon>Pseudomonadati</taxon>
        <taxon>Pseudomonadota</taxon>
        <taxon>Gammaproteobacteria</taxon>
        <taxon>Oceanospirillales</taxon>
        <taxon>Oceanospirillaceae</taxon>
        <taxon>Amphritea</taxon>
    </lineage>
</organism>
<sequence>MRKMGLLSAGAALSSPAVAATVTSSASPSLASPVALASTHKSLAIDSDMTLAFNNLHTGESLKTTFFAEGQFIDEGIQAISYLLRDHRNNQVGLMNPELMVMLHDLQQTLGATKPFEVISGYRSAETNALLSQRSNKVAKKSLHMQGKAIDIRIPGIQLTNVHTAARQMNQGGVGLYTRSNFVHLDTGRPRFWGS</sequence>
<dbReference type="InterPro" id="IPR009045">
    <property type="entry name" value="Zn_M74/Hedgehog-like"/>
</dbReference>
<dbReference type="GO" id="GO:0008237">
    <property type="term" value="F:metallopeptidase activity"/>
    <property type="evidence" value="ECO:0007669"/>
    <property type="project" value="UniProtKB-KW"/>
</dbReference>
<evidence type="ECO:0000256" key="1">
    <source>
        <dbReference type="ARBA" id="ARBA00001947"/>
    </source>
</evidence>
<comment type="similarity">
    <text evidence="10">Belongs to the peptidase M15 family.</text>
</comment>
<dbReference type="AlphaFoldDB" id="A0A3P1SXA7"/>
<name>A0A3P1SXA7_9GAMM</name>
<dbReference type="GO" id="GO:0006508">
    <property type="term" value="P:proteolysis"/>
    <property type="evidence" value="ECO:0007669"/>
    <property type="project" value="UniProtKB-KW"/>
</dbReference>
<protein>
    <recommendedName>
        <fullName evidence="11">Murein endopeptidase K</fullName>
    </recommendedName>
</protein>
<evidence type="ECO:0000313" key="14">
    <source>
        <dbReference type="Proteomes" id="UP000267535"/>
    </source>
</evidence>